<reference evidence="3" key="1">
    <citation type="submission" date="2014-05" db="EMBL/GenBank/DDBJ databases">
        <title>ATOL: Assembling a taxonomically balanced genome-scale reconstruction of the evolutionary history of the Enterobacteriaceae.</title>
        <authorList>
            <person name="Plunkett G. III"/>
            <person name="Neeno-Eckwall E.C."/>
            <person name="Glasner J.D."/>
            <person name="Perna N.T."/>
        </authorList>
    </citation>
    <scope>NUCLEOTIDE SEQUENCE [LARGE SCALE GENOMIC DNA]</scope>
    <source>
        <strain evidence="3">ATCC 49490</strain>
    </source>
</reference>
<dbReference type="PANTHER" id="PTHR37024">
    <property type="entry name" value="TYPE VI SECRETION SYSTEM DUF2094 AND IMPA-RELATED DOMAIN PROTEIN"/>
    <property type="match status" value="1"/>
</dbReference>
<dbReference type="InterPro" id="IPR010657">
    <property type="entry name" value="ImpA_N"/>
</dbReference>
<dbReference type="RefSeq" id="WP_051857362.1">
    <property type="nucleotide sequence ID" value="NZ_JMTB01000091.1"/>
</dbReference>
<organism evidence="2 3">
    <name type="scientific">Trabulsiella guamensis ATCC 49490</name>
    <dbReference type="NCBI Taxonomy" id="1005994"/>
    <lineage>
        <taxon>Bacteria</taxon>
        <taxon>Pseudomonadati</taxon>
        <taxon>Pseudomonadota</taxon>
        <taxon>Gammaproteobacteria</taxon>
        <taxon>Enterobacterales</taxon>
        <taxon>Enterobacteriaceae</taxon>
        <taxon>Trabulsiella</taxon>
    </lineage>
</organism>
<dbReference type="OrthoDB" id="1522895at2"/>
<sequence>MAERHDWLEKLATPLPGENISTRLSDDNPHWAFIDGEMVKLGALTHSTLNMADIQQRILLLLTTESKDFRLIVHLLRTLQHSGQPADVALAMQLLCRWVELYWSQAWPDNALMRRRLSQQVIRRFPSTVNRFITGANPAQRQAVQEALSCLEQFWQVQERELAEEIKTLQVTFARQPERPVQEDKAPDVVSAGATIPQASPGVTPPAPTMQVVNTDEKAWRHTQLQMAGILYERQPENPLWCRLRRNAIWQGITVAPQSAEDGRTPLAAFSVDRMAEYQSRLVNPDSALWMQVEESLTLAPYWFDGHHLSAQIAQKLGYARVASAIHDELSVFLQRLPQLRTLSFINRTPFFSVATLNWLEYEGEGQAKTASPGQVSVQSDLDSDAVWQSRETQGLEVALRQLDDLARQRNPRGQFYCQLLGADLLEKSGLKTLAQQHYQHLWQIAQGITLPDWEPELITQLEEHIVMTKDNHRMEQEC</sequence>
<gene>
    <name evidence="2" type="ORF">GTGU_02880</name>
</gene>
<keyword evidence="3" id="KW-1185">Reference proteome</keyword>
<dbReference type="NCBIfam" id="TIGR03362">
    <property type="entry name" value="VI_chp_7"/>
    <property type="match status" value="1"/>
</dbReference>
<proteinExistence type="predicted"/>
<protein>
    <submittedName>
        <fullName evidence="2">ImpA family protein</fullName>
    </submittedName>
</protein>
<dbReference type="eggNOG" id="COG3515">
    <property type="taxonomic scope" value="Bacteria"/>
</dbReference>
<evidence type="ECO:0000313" key="2">
    <source>
        <dbReference type="EMBL" id="KFC05296.1"/>
    </source>
</evidence>
<accession>A0A085A501</accession>
<evidence type="ECO:0000313" key="3">
    <source>
        <dbReference type="Proteomes" id="UP000028630"/>
    </source>
</evidence>
<comment type="caution">
    <text evidence="2">The sequence shown here is derived from an EMBL/GenBank/DDBJ whole genome shotgun (WGS) entry which is preliminary data.</text>
</comment>
<dbReference type="Pfam" id="PF06812">
    <property type="entry name" value="ImpA_N"/>
    <property type="match status" value="1"/>
</dbReference>
<dbReference type="PANTHER" id="PTHR37024:SF3">
    <property type="entry name" value="TYPE VI SECRETION SYSTEM PROTEIN TSSA"/>
    <property type="match status" value="1"/>
</dbReference>
<name>A0A085A501_9ENTR</name>
<dbReference type="EMBL" id="JMTB01000091">
    <property type="protein sequence ID" value="KFC05296.1"/>
    <property type="molecule type" value="Genomic_DNA"/>
</dbReference>
<dbReference type="Pfam" id="PF16989">
    <property type="entry name" value="T6SS_VasJ"/>
    <property type="match status" value="1"/>
</dbReference>
<dbReference type="InterPro" id="IPR017739">
    <property type="entry name" value="T6SS-assoc_VCA0119"/>
</dbReference>
<dbReference type="AlphaFoldDB" id="A0A085A501"/>
<feature type="domain" description="ImpA N-terminal" evidence="1">
    <location>
        <begin position="22"/>
        <end position="110"/>
    </location>
</feature>
<dbReference type="Proteomes" id="UP000028630">
    <property type="component" value="Unassembled WGS sequence"/>
</dbReference>
<evidence type="ECO:0000259" key="1">
    <source>
        <dbReference type="Pfam" id="PF06812"/>
    </source>
</evidence>